<dbReference type="Proteomes" id="UP000886998">
    <property type="component" value="Unassembled WGS sequence"/>
</dbReference>
<dbReference type="AlphaFoldDB" id="A0A8X6WXJ0"/>
<gene>
    <name evidence="1" type="ORF">TNIN_238841</name>
</gene>
<comment type="caution">
    <text evidence="1">The sequence shown here is derived from an EMBL/GenBank/DDBJ whole genome shotgun (WGS) entry which is preliminary data.</text>
</comment>
<proteinExistence type="predicted"/>
<sequence length="92" mass="10787">MLWAAGQSQYKQFISNADCDDAYLFSICMAPLRLTAFTENNQEILVFQNPSTSYCWPIKPIFRQERETFEKLEIEKNQKSNLFSPTQHSDSR</sequence>
<evidence type="ECO:0000313" key="1">
    <source>
        <dbReference type="EMBL" id="GFY42417.1"/>
    </source>
</evidence>
<evidence type="ECO:0000313" key="2">
    <source>
        <dbReference type="Proteomes" id="UP000886998"/>
    </source>
</evidence>
<keyword evidence="2" id="KW-1185">Reference proteome</keyword>
<dbReference type="EMBL" id="BMAV01003054">
    <property type="protein sequence ID" value="GFY42417.1"/>
    <property type="molecule type" value="Genomic_DNA"/>
</dbReference>
<organism evidence="1 2">
    <name type="scientific">Trichonephila inaurata madagascariensis</name>
    <dbReference type="NCBI Taxonomy" id="2747483"/>
    <lineage>
        <taxon>Eukaryota</taxon>
        <taxon>Metazoa</taxon>
        <taxon>Ecdysozoa</taxon>
        <taxon>Arthropoda</taxon>
        <taxon>Chelicerata</taxon>
        <taxon>Arachnida</taxon>
        <taxon>Araneae</taxon>
        <taxon>Araneomorphae</taxon>
        <taxon>Entelegynae</taxon>
        <taxon>Araneoidea</taxon>
        <taxon>Nephilidae</taxon>
        <taxon>Trichonephila</taxon>
        <taxon>Trichonephila inaurata</taxon>
    </lineage>
</organism>
<accession>A0A8X6WXJ0</accession>
<name>A0A8X6WXJ0_9ARAC</name>
<reference evidence="1" key="1">
    <citation type="submission" date="2020-08" db="EMBL/GenBank/DDBJ databases">
        <title>Multicomponent nature underlies the extraordinary mechanical properties of spider dragline silk.</title>
        <authorList>
            <person name="Kono N."/>
            <person name="Nakamura H."/>
            <person name="Mori M."/>
            <person name="Yoshida Y."/>
            <person name="Ohtoshi R."/>
            <person name="Malay A.D."/>
            <person name="Moran D.A.P."/>
            <person name="Tomita M."/>
            <person name="Numata K."/>
            <person name="Arakawa K."/>
        </authorList>
    </citation>
    <scope>NUCLEOTIDE SEQUENCE</scope>
</reference>
<protein>
    <submittedName>
        <fullName evidence="1">Uncharacterized protein</fullName>
    </submittedName>
</protein>